<dbReference type="InterPro" id="IPR012677">
    <property type="entry name" value="Nucleotide-bd_a/b_plait_sf"/>
</dbReference>
<gene>
    <name evidence="2" type="primary">ORF75799</name>
</gene>
<dbReference type="InterPro" id="IPR039884">
    <property type="entry name" value="R3HC1/R3HCL"/>
</dbReference>
<feature type="non-terminal residue" evidence="2">
    <location>
        <position position="1"/>
    </location>
</feature>
<dbReference type="AlphaFoldDB" id="A0A0B6ZQB5"/>
<name>A0A0B6ZQB5_9EUPU</name>
<dbReference type="PANTHER" id="PTHR21678">
    <property type="entry name" value="GROWTH INHIBITION AND DIFFERENTIATION RELATED PROTEIN 88"/>
    <property type="match status" value="1"/>
</dbReference>
<feature type="region of interest" description="Disordered" evidence="1">
    <location>
        <begin position="366"/>
        <end position="412"/>
    </location>
</feature>
<evidence type="ECO:0008006" key="3">
    <source>
        <dbReference type="Google" id="ProtNLM"/>
    </source>
</evidence>
<feature type="compositionally biased region" description="Polar residues" evidence="1">
    <location>
        <begin position="53"/>
        <end position="64"/>
    </location>
</feature>
<feature type="region of interest" description="Disordered" evidence="1">
    <location>
        <begin position="141"/>
        <end position="202"/>
    </location>
</feature>
<evidence type="ECO:0000256" key="1">
    <source>
        <dbReference type="SAM" id="MobiDB-lite"/>
    </source>
</evidence>
<protein>
    <recommendedName>
        <fullName evidence="3">R3H domain-containing protein</fullName>
    </recommendedName>
</protein>
<dbReference type="Gene3D" id="3.30.70.330">
    <property type="match status" value="1"/>
</dbReference>
<feature type="compositionally biased region" description="Polar residues" evidence="1">
    <location>
        <begin position="166"/>
        <end position="177"/>
    </location>
</feature>
<feature type="compositionally biased region" description="Basic and acidic residues" evidence="1">
    <location>
        <begin position="31"/>
        <end position="49"/>
    </location>
</feature>
<dbReference type="EMBL" id="HACG01023964">
    <property type="protein sequence ID" value="CEK70829.1"/>
    <property type="molecule type" value="Transcribed_RNA"/>
</dbReference>
<proteinExistence type="predicted"/>
<feature type="compositionally biased region" description="Low complexity" evidence="1">
    <location>
        <begin position="155"/>
        <end position="165"/>
    </location>
</feature>
<feature type="region of interest" description="Disordered" evidence="1">
    <location>
        <begin position="27"/>
        <end position="90"/>
    </location>
</feature>
<evidence type="ECO:0000313" key="2">
    <source>
        <dbReference type="EMBL" id="CEK70829.1"/>
    </source>
</evidence>
<organism evidence="2">
    <name type="scientific">Arion vulgaris</name>
    <dbReference type="NCBI Taxonomy" id="1028688"/>
    <lineage>
        <taxon>Eukaryota</taxon>
        <taxon>Metazoa</taxon>
        <taxon>Spiralia</taxon>
        <taxon>Lophotrochozoa</taxon>
        <taxon>Mollusca</taxon>
        <taxon>Gastropoda</taxon>
        <taxon>Heterobranchia</taxon>
        <taxon>Euthyneura</taxon>
        <taxon>Panpulmonata</taxon>
        <taxon>Eupulmonata</taxon>
        <taxon>Stylommatophora</taxon>
        <taxon>Helicina</taxon>
        <taxon>Arionoidea</taxon>
        <taxon>Arionidae</taxon>
        <taxon>Arion</taxon>
    </lineage>
</organism>
<reference evidence="2" key="1">
    <citation type="submission" date="2014-12" db="EMBL/GenBank/DDBJ databases">
        <title>Insight into the proteome of Arion vulgaris.</title>
        <authorList>
            <person name="Aradska J."/>
            <person name="Bulat T."/>
            <person name="Smidak R."/>
            <person name="Sarate P."/>
            <person name="Gangsoo J."/>
            <person name="Sialana F."/>
            <person name="Bilban M."/>
            <person name="Lubec G."/>
        </authorList>
    </citation>
    <scope>NUCLEOTIDE SEQUENCE</scope>
    <source>
        <tissue evidence="2">Skin</tissue>
    </source>
</reference>
<feature type="compositionally biased region" description="Basic and acidic residues" evidence="1">
    <location>
        <begin position="182"/>
        <end position="195"/>
    </location>
</feature>
<dbReference type="PANTHER" id="PTHR21678:SF0">
    <property type="entry name" value="C3H1-TYPE DOMAIN-CONTAINING PROTEIN"/>
    <property type="match status" value="1"/>
</dbReference>
<sequence>PQVQHTTAYNCQSQSLIQNDTQYNFPTTCTETDKESFSENTHSEDKDGDFLNEQISTIGSPKSANNEDNRRSGSCDVLSDSLTPMGTTPDIPWSGITTEFDINEDLITVSHKTDKVELGAASDNLIDVTHDSSLPVLTSSEEFSHEDVSATIQQSSHNSSNRPSSTVAVGSELSNSETNDDNSVKHRDNTSNEHVENDEDDTWDTLFDDNGECLDETVMKELTDYVGKVAIDKPKINYLNYEPKETEMDFLDFSHILEIYDFSPDLATCDLISAFREFSSRGFDVKWVDDTHALGIFSGAVAANEALKMIHPLFKVRPLSEASRKGQSKAKHCQEFLQPYKARPETTSMAARRLVAGALGMNTQVSREIREQERKKLKEAKEKRRQERQQKVDVWDGSYGKCAMDNGDTESR</sequence>
<feature type="compositionally biased region" description="Basic and acidic residues" evidence="1">
    <location>
        <begin position="367"/>
        <end position="394"/>
    </location>
</feature>
<accession>A0A0B6ZQB5</accession>